<evidence type="ECO:0000256" key="3">
    <source>
        <dbReference type="ARBA" id="ARBA00022448"/>
    </source>
</evidence>
<evidence type="ECO:0000259" key="10">
    <source>
        <dbReference type="PROSITE" id="PS50893"/>
    </source>
</evidence>
<dbReference type="InterPro" id="IPR003439">
    <property type="entry name" value="ABC_transporter-like_ATP-bd"/>
</dbReference>
<evidence type="ECO:0000256" key="5">
    <source>
        <dbReference type="ARBA" id="ARBA00022519"/>
    </source>
</evidence>
<dbReference type="RefSeq" id="WP_201700029.1">
    <property type="nucleotide sequence ID" value="NZ_CAJHCQ010000024.1"/>
</dbReference>
<evidence type="ECO:0000256" key="6">
    <source>
        <dbReference type="ARBA" id="ARBA00022741"/>
    </source>
</evidence>
<dbReference type="CDD" id="cd03262">
    <property type="entry name" value="ABC_HisP_GlnQ"/>
    <property type="match status" value="1"/>
</dbReference>
<dbReference type="PANTHER" id="PTHR43166:SF35">
    <property type="entry name" value="L-CYSTINE IMPORT ATP-BINDING PROTEIN TCYN"/>
    <property type="match status" value="1"/>
</dbReference>
<dbReference type="Gene3D" id="3.40.50.300">
    <property type="entry name" value="P-loop containing nucleotide triphosphate hydrolases"/>
    <property type="match status" value="1"/>
</dbReference>
<evidence type="ECO:0000313" key="11">
    <source>
        <dbReference type="EMBL" id="CAD6558180.1"/>
    </source>
</evidence>
<keyword evidence="3" id="KW-0813">Transport</keyword>
<evidence type="ECO:0000313" key="12">
    <source>
        <dbReference type="Proteomes" id="UP000656319"/>
    </source>
</evidence>
<dbReference type="EMBL" id="CAJHCQ010000024">
    <property type="protein sequence ID" value="CAD6558180.1"/>
    <property type="molecule type" value="Genomic_DNA"/>
</dbReference>
<name>A0ABN7IEN7_9BURK</name>
<dbReference type="InterPro" id="IPR017871">
    <property type="entry name" value="ABC_transporter-like_CS"/>
</dbReference>
<dbReference type="InterPro" id="IPR027417">
    <property type="entry name" value="P-loop_NTPase"/>
</dbReference>
<evidence type="ECO:0000256" key="2">
    <source>
        <dbReference type="ARBA" id="ARBA00005417"/>
    </source>
</evidence>
<organism evidence="11 12">
    <name type="scientific">Paraburkholderia hiiakae</name>
    <dbReference type="NCBI Taxonomy" id="1081782"/>
    <lineage>
        <taxon>Bacteria</taxon>
        <taxon>Pseudomonadati</taxon>
        <taxon>Pseudomonadota</taxon>
        <taxon>Betaproteobacteria</taxon>
        <taxon>Burkholderiales</taxon>
        <taxon>Burkholderiaceae</taxon>
        <taxon>Paraburkholderia</taxon>
    </lineage>
</organism>
<dbReference type="PROSITE" id="PS50893">
    <property type="entry name" value="ABC_TRANSPORTER_2"/>
    <property type="match status" value="1"/>
</dbReference>
<dbReference type="InterPro" id="IPR030679">
    <property type="entry name" value="ABC_ATPase_HisP-typ"/>
</dbReference>
<comment type="caution">
    <text evidence="11">The sequence shown here is derived from an EMBL/GenBank/DDBJ whole genome shotgun (WGS) entry which is preliminary data.</text>
</comment>
<gene>
    <name evidence="11" type="primary">occP</name>
    <name evidence="11" type="ORF">LMG27952_06570</name>
</gene>
<evidence type="ECO:0000256" key="9">
    <source>
        <dbReference type="SAM" id="MobiDB-lite"/>
    </source>
</evidence>
<dbReference type="Pfam" id="PF00005">
    <property type="entry name" value="ABC_tran"/>
    <property type="match status" value="1"/>
</dbReference>
<dbReference type="GO" id="GO:0005524">
    <property type="term" value="F:ATP binding"/>
    <property type="evidence" value="ECO:0007669"/>
    <property type="project" value="UniProtKB-KW"/>
</dbReference>
<proteinExistence type="inferred from homology"/>
<feature type="region of interest" description="Disordered" evidence="9">
    <location>
        <begin position="1"/>
        <end position="20"/>
    </location>
</feature>
<accession>A0ABN7IEN7</accession>
<dbReference type="InterPro" id="IPR050086">
    <property type="entry name" value="MetN_ABC_transporter-like"/>
</dbReference>
<keyword evidence="6" id="KW-0547">Nucleotide-binding</keyword>
<evidence type="ECO:0000256" key="1">
    <source>
        <dbReference type="ARBA" id="ARBA00004202"/>
    </source>
</evidence>
<evidence type="ECO:0000256" key="8">
    <source>
        <dbReference type="ARBA" id="ARBA00023136"/>
    </source>
</evidence>
<reference evidence="11 12" key="1">
    <citation type="submission" date="2020-10" db="EMBL/GenBank/DDBJ databases">
        <authorList>
            <person name="Peeters C."/>
        </authorList>
    </citation>
    <scope>NUCLEOTIDE SEQUENCE [LARGE SCALE GENOMIC DNA]</scope>
    <source>
        <strain evidence="11 12">LMG 27952</strain>
    </source>
</reference>
<keyword evidence="4" id="KW-1003">Cell membrane</keyword>
<comment type="similarity">
    <text evidence="2">Belongs to the ABC transporter superfamily.</text>
</comment>
<dbReference type="Proteomes" id="UP000656319">
    <property type="component" value="Unassembled WGS sequence"/>
</dbReference>
<evidence type="ECO:0000256" key="7">
    <source>
        <dbReference type="ARBA" id="ARBA00022840"/>
    </source>
</evidence>
<dbReference type="PROSITE" id="PS00211">
    <property type="entry name" value="ABC_TRANSPORTER_1"/>
    <property type="match status" value="1"/>
</dbReference>
<protein>
    <submittedName>
        <fullName evidence="11">Octopine permease ATP-binding protein P</fullName>
    </submittedName>
</protein>
<dbReference type="PIRSF" id="PIRSF039085">
    <property type="entry name" value="ABC_ATPase_HisP"/>
    <property type="match status" value="1"/>
</dbReference>
<feature type="domain" description="ABC transporter" evidence="10">
    <location>
        <begin position="23"/>
        <end position="268"/>
    </location>
</feature>
<dbReference type="SUPFAM" id="SSF52540">
    <property type="entry name" value="P-loop containing nucleoside triphosphate hydrolases"/>
    <property type="match status" value="1"/>
</dbReference>
<sequence length="275" mass="30658">MLAVANDTAQNRDAQREGGAQRVRVDNLHKSFGDLEVLKGVSLGANEGEVISLIGASGSGKSTLLRCINLLEMPTSGRIVVDGEEIRLGTDRKGRTIARDARQVERIRTRLGMVFQSFNLWAHRTVLENVIEMPVHVLREPRAEAIARAEQLLERVGLADKRHVYPAFLSGGQQQRVAIARALAMRPKVMLFDEPTSALDPERVGEVLKVIRDLACEGRTMLLVTHEMDFARDVSSKVVFLHQGRIEESGTPEQVFGAPRSERCRQFVTAHQQRH</sequence>
<keyword evidence="5" id="KW-0997">Cell inner membrane</keyword>
<comment type="subcellular location">
    <subcellularLocation>
        <location evidence="1">Cell membrane</location>
        <topology evidence="1">Peripheral membrane protein</topology>
    </subcellularLocation>
</comment>
<dbReference type="PANTHER" id="PTHR43166">
    <property type="entry name" value="AMINO ACID IMPORT ATP-BINDING PROTEIN"/>
    <property type="match status" value="1"/>
</dbReference>
<keyword evidence="8" id="KW-0472">Membrane</keyword>
<keyword evidence="12" id="KW-1185">Reference proteome</keyword>
<dbReference type="InterPro" id="IPR003593">
    <property type="entry name" value="AAA+_ATPase"/>
</dbReference>
<evidence type="ECO:0000256" key="4">
    <source>
        <dbReference type="ARBA" id="ARBA00022475"/>
    </source>
</evidence>
<keyword evidence="7 11" id="KW-0067">ATP-binding</keyword>
<dbReference type="SMART" id="SM00382">
    <property type="entry name" value="AAA"/>
    <property type="match status" value="1"/>
</dbReference>